<evidence type="ECO:0000256" key="4">
    <source>
        <dbReference type="ARBA" id="ARBA00022695"/>
    </source>
</evidence>
<feature type="domain" description="DNA-directed DNA polymerase family B exonuclease" evidence="9">
    <location>
        <begin position="123"/>
        <end position="275"/>
    </location>
</feature>
<evidence type="ECO:0000256" key="6">
    <source>
        <dbReference type="ARBA" id="ARBA00023125"/>
    </source>
</evidence>
<gene>
    <name evidence="10" type="ORF">MOX91_05195</name>
</gene>
<reference evidence="10 11" key="1">
    <citation type="submission" date="2022-03" db="EMBL/GenBank/DDBJ databases">
        <title>Novel taxa within the pig intestine.</title>
        <authorList>
            <person name="Wylensek D."/>
            <person name="Bishof K."/>
            <person name="Afrizal A."/>
            <person name="Clavel T."/>
        </authorList>
    </citation>
    <scope>NUCLEOTIDE SEQUENCE [LARGE SCALE GENOMIC DNA]</scope>
    <source>
        <strain evidence="10 11">CLA-KB-P66</strain>
    </source>
</reference>
<name>A0ABU4WG94_9BACT</name>
<keyword evidence="11" id="KW-1185">Reference proteome</keyword>
<dbReference type="InterPro" id="IPR023211">
    <property type="entry name" value="DNA_pol_palm_dom_sf"/>
</dbReference>
<dbReference type="InterPro" id="IPR006172">
    <property type="entry name" value="DNA-dir_DNA_pol_B"/>
</dbReference>
<organism evidence="10 11">
    <name type="scientific">Intestinicryptomonas porci</name>
    <dbReference type="NCBI Taxonomy" id="2926320"/>
    <lineage>
        <taxon>Bacteria</taxon>
        <taxon>Pseudomonadati</taxon>
        <taxon>Verrucomicrobiota</taxon>
        <taxon>Opitutia</taxon>
        <taxon>Opitutales</taxon>
        <taxon>Intestinicryptomonaceae</taxon>
        <taxon>Intestinicryptomonas</taxon>
    </lineage>
</organism>
<evidence type="ECO:0000259" key="9">
    <source>
        <dbReference type="Pfam" id="PF03104"/>
    </source>
</evidence>
<sequence length="733" mass="83187">MQNLNISDSSVCGVWVAPNSEVHLRLRSKDGRHYSEKCEFKPFLWAGGDVQEGGIIESVESLKCPEGKTLPLSKILRFKNIGDYADFLKSRPKTLAVEKIANLENQFLMQHKARMFGGMRFSDLRRIQLDIETSSEFGFPNPDRAGDRVIAVGIKFGEKSKILEIGEMTDDAERNLLLAVQSEIQNIDPDTIEGHNIFRFDLDFIRRRSKRLKIKMQWGRFGAECAFRSSRIKIAERIFDYPRCDIAGRTVVDTLLLLQIYDISARELSSYSLKAAAVHFGFSKPESRTYIEGSKIQDFFVSDRETFRKYLKDDIRETFELANRLLPSYFAQVQNFPLTLQECILRGTGLKVEYIFLEKYLHAKSALPESEPAANFVSGGFSESFKSGVFKNVLHYDVASLYPSLMLVLGKCPKNDYLEIFLDVLKELRAYRLQYKQLAKTAENPDERKEFNARQASFKILINSFYGYLGLATARFGDAALADEITTKGRELLAGLIENFKREGCEILEADTDGIYVSCGGYFSCPQNLLPKVIEHLPKGVDLEFDGAYKSMFCYKAKNYALLTDSGVVLKGSALRSRSMEGFLRKLTSDFIDIELGASNKNLGELLAEVRENIESGNMDISELAKSEYISISPEAYKKTIEVAGKGRRASLEAACKLENPARVGDKISYFISDAELKKGADWKRAYPIEMYDKNTLPYDAKYYLKKLDDWCEKFADFLPKTISSSVQPEFDF</sequence>
<dbReference type="InterPro" id="IPR006133">
    <property type="entry name" value="DNA-dir_DNA_pol_B_exonuc"/>
</dbReference>
<evidence type="ECO:0000256" key="5">
    <source>
        <dbReference type="ARBA" id="ARBA00022932"/>
    </source>
</evidence>
<dbReference type="PANTHER" id="PTHR10322">
    <property type="entry name" value="DNA POLYMERASE CATALYTIC SUBUNIT"/>
    <property type="match status" value="1"/>
</dbReference>
<comment type="similarity">
    <text evidence="1">Belongs to the DNA polymerase type-B family.</text>
</comment>
<evidence type="ECO:0000313" key="11">
    <source>
        <dbReference type="Proteomes" id="UP001275932"/>
    </source>
</evidence>
<proteinExistence type="inferred from homology"/>
<dbReference type="Pfam" id="PF03104">
    <property type="entry name" value="DNA_pol_B_exo1"/>
    <property type="match status" value="1"/>
</dbReference>
<dbReference type="Proteomes" id="UP001275932">
    <property type="component" value="Unassembled WGS sequence"/>
</dbReference>
<evidence type="ECO:0000256" key="3">
    <source>
        <dbReference type="ARBA" id="ARBA00022679"/>
    </source>
</evidence>
<evidence type="ECO:0000256" key="2">
    <source>
        <dbReference type="ARBA" id="ARBA00012417"/>
    </source>
</evidence>
<dbReference type="RefSeq" id="WP_370397022.1">
    <property type="nucleotide sequence ID" value="NZ_JALBUT010000005.1"/>
</dbReference>
<dbReference type="Gene3D" id="1.10.132.60">
    <property type="entry name" value="DNA polymerase family B, C-terminal domain"/>
    <property type="match status" value="1"/>
</dbReference>
<feature type="domain" description="DNA-directed DNA polymerase family B multifunctional" evidence="8">
    <location>
        <begin position="423"/>
        <end position="708"/>
    </location>
</feature>
<dbReference type="PANTHER" id="PTHR10322:SF23">
    <property type="entry name" value="DNA POLYMERASE DELTA CATALYTIC SUBUNIT"/>
    <property type="match status" value="1"/>
</dbReference>
<protein>
    <recommendedName>
        <fullName evidence="2">DNA-directed DNA polymerase</fullName>
        <ecNumber evidence="2">2.7.7.7</ecNumber>
    </recommendedName>
</protein>
<dbReference type="SMART" id="SM00486">
    <property type="entry name" value="POLBc"/>
    <property type="match status" value="1"/>
</dbReference>
<keyword evidence="4" id="KW-0548">Nucleotidyltransferase</keyword>
<dbReference type="Gene3D" id="3.90.1600.10">
    <property type="entry name" value="Palm domain of DNA polymerase"/>
    <property type="match status" value="1"/>
</dbReference>
<dbReference type="InterPro" id="IPR042087">
    <property type="entry name" value="DNA_pol_B_thumb"/>
</dbReference>
<dbReference type="SUPFAM" id="SSF56672">
    <property type="entry name" value="DNA/RNA polymerases"/>
    <property type="match status" value="1"/>
</dbReference>
<dbReference type="InterPro" id="IPR043502">
    <property type="entry name" value="DNA/RNA_pol_sf"/>
</dbReference>
<evidence type="ECO:0000313" key="10">
    <source>
        <dbReference type="EMBL" id="MDX8415575.1"/>
    </source>
</evidence>
<dbReference type="EC" id="2.7.7.7" evidence="2"/>
<dbReference type="EMBL" id="JALBUT010000005">
    <property type="protein sequence ID" value="MDX8415575.1"/>
    <property type="molecule type" value="Genomic_DNA"/>
</dbReference>
<comment type="caution">
    <text evidence="10">The sequence shown here is derived from an EMBL/GenBank/DDBJ whole genome shotgun (WGS) entry which is preliminary data.</text>
</comment>
<comment type="catalytic activity">
    <reaction evidence="7">
        <text>DNA(n) + a 2'-deoxyribonucleoside 5'-triphosphate = DNA(n+1) + diphosphate</text>
        <dbReference type="Rhea" id="RHEA:22508"/>
        <dbReference type="Rhea" id="RHEA-COMP:17339"/>
        <dbReference type="Rhea" id="RHEA-COMP:17340"/>
        <dbReference type="ChEBI" id="CHEBI:33019"/>
        <dbReference type="ChEBI" id="CHEBI:61560"/>
        <dbReference type="ChEBI" id="CHEBI:173112"/>
        <dbReference type="EC" id="2.7.7.7"/>
    </reaction>
</comment>
<dbReference type="Pfam" id="PF00136">
    <property type="entry name" value="DNA_pol_B"/>
    <property type="match status" value="1"/>
</dbReference>
<dbReference type="SUPFAM" id="SSF53098">
    <property type="entry name" value="Ribonuclease H-like"/>
    <property type="match status" value="1"/>
</dbReference>
<dbReference type="InterPro" id="IPR012337">
    <property type="entry name" value="RNaseH-like_sf"/>
</dbReference>
<dbReference type="PRINTS" id="PR00106">
    <property type="entry name" value="DNAPOLB"/>
</dbReference>
<dbReference type="InterPro" id="IPR050240">
    <property type="entry name" value="DNA_pol_type-B"/>
</dbReference>
<dbReference type="InterPro" id="IPR006134">
    <property type="entry name" value="DNA-dir_DNA_pol_B_multi_dom"/>
</dbReference>
<dbReference type="Gene3D" id="3.30.420.10">
    <property type="entry name" value="Ribonuclease H-like superfamily/Ribonuclease H"/>
    <property type="match status" value="1"/>
</dbReference>
<evidence type="ECO:0000256" key="7">
    <source>
        <dbReference type="ARBA" id="ARBA00049244"/>
    </source>
</evidence>
<keyword evidence="3" id="KW-0808">Transferase</keyword>
<dbReference type="InterPro" id="IPR036397">
    <property type="entry name" value="RNaseH_sf"/>
</dbReference>
<keyword evidence="5" id="KW-0239">DNA-directed DNA polymerase</keyword>
<evidence type="ECO:0000256" key="1">
    <source>
        <dbReference type="ARBA" id="ARBA00005755"/>
    </source>
</evidence>
<accession>A0ABU4WG94</accession>
<evidence type="ECO:0000259" key="8">
    <source>
        <dbReference type="Pfam" id="PF00136"/>
    </source>
</evidence>
<keyword evidence="6" id="KW-0238">DNA-binding</keyword>